<protein>
    <submittedName>
        <fullName evidence="1">Cyclase family protein</fullName>
        <ecNumber evidence="1">3.5.-.-</ecNumber>
    </submittedName>
</protein>
<sequence>MSQSIMSEFADQLLSGKVEVVDLSAVLGPNTPLLKLPPELAVDTPKIEIHKISAYDDNGPWWAWNWLKLGEHSGTHFDAPIHWITGRDHPDASTDTIDPKNFVAPVNVIDCSRETAENPDFLLTADHIKAWESEHGEIQKGEWVVLRSDWYKRNGSEESFLNADENGPHSPGPTPEAITYLLDKGIIGWGSETIGTDAGQAAGMEPPFPAHNFLHKANRYGLASLANLDKLPPKGAILIAAPLKIEHGTGSPCRVLALVSRN</sequence>
<dbReference type="Proteomes" id="UP001596107">
    <property type="component" value="Unassembled WGS sequence"/>
</dbReference>
<name>A0ABW0TBC1_9HYPH</name>
<reference evidence="2" key="1">
    <citation type="journal article" date="2019" name="Int. J. Syst. Evol. Microbiol.">
        <title>The Global Catalogue of Microorganisms (GCM) 10K type strain sequencing project: providing services to taxonomists for standard genome sequencing and annotation.</title>
        <authorList>
            <consortium name="The Broad Institute Genomics Platform"/>
            <consortium name="The Broad Institute Genome Sequencing Center for Infectious Disease"/>
            <person name="Wu L."/>
            <person name="Ma J."/>
        </authorList>
    </citation>
    <scope>NUCLEOTIDE SEQUENCE [LARGE SCALE GENOMIC DNA]</scope>
    <source>
        <strain evidence="2">JCM 3366</strain>
    </source>
</reference>
<dbReference type="EMBL" id="JBHSNB010000004">
    <property type="protein sequence ID" value="MFC5586720.1"/>
    <property type="molecule type" value="Genomic_DNA"/>
</dbReference>
<dbReference type="RefSeq" id="WP_223022197.1">
    <property type="nucleotide sequence ID" value="NZ_CP078143.1"/>
</dbReference>
<dbReference type="GO" id="GO:0016787">
    <property type="term" value="F:hydrolase activity"/>
    <property type="evidence" value="ECO:0007669"/>
    <property type="project" value="UniProtKB-KW"/>
</dbReference>
<dbReference type="PANTHER" id="PTHR31118:SF12">
    <property type="entry name" value="CYCLASE-LIKE PROTEIN 2"/>
    <property type="match status" value="1"/>
</dbReference>
<dbReference type="Pfam" id="PF04199">
    <property type="entry name" value="Cyclase"/>
    <property type="match status" value="1"/>
</dbReference>
<keyword evidence="1" id="KW-0378">Hydrolase</keyword>
<accession>A0ABW0TBC1</accession>
<dbReference type="InterPro" id="IPR037175">
    <property type="entry name" value="KFase_sf"/>
</dbReference>
<organism evidence="1 2">
    <name type="scientific">Nitratireductor kimnyeongensis</name>
    <dbReference type="NCBI Taxonomy" id="430679"/>
    <lineage>
        <taxon>Bacteria</taxon>
        <taxon>Pseudomonadati</taxon>
        <taxon>Pseudomonadota</taxon>
        <taxon>Alphaproteobacteria</taxon>
        <taxon>Hyphomicrobiales</taxon>
        <taxon>Phyllobacteriaceae</taxon>
        <taxon>Nitratireductor</taxon>
    </lineage>
</organism>
<comment type="caution">
    <text evidence="1">The sequence shown here is derived from an EMBL/GenBank/DDBJ whole genome shotgun (WGS) entry which is preliminary data.</text>
</comment>
<gene>
    <name evidence="1" type="ORF">ACFPOD_16520</name>
</gene>
<proteinExistence type="predicted"/>
<evidence type="ECO:0000313" key="2">
    <source>
        <dbReference type="Proteomes" id="UP001596107"/>
    </source>
</evidence>
<dbReference type="SUPFAM" id="SSF102198">
    <property type="entry name" value="Putative cyclase"/>
    <property type="match status" value="1"/>
</dbReference>
<dbReference type="EC" id="3.5.-.-" evidence="1"/>
<dbReference type="PANTHER" id="PTHR31118">
    <property type="entry name" value="CYCLASE-LIKE PROTEIN 2"/>
    <property type="match status" value="1"/>
</dbReference>
<dbReference type="InterPro" id="IPR007325">
    <property type="entry name" value="KFase/CYL"/>
</dbReference>
<keyword evidence="2" id="KW-1185">Reference proteome</keyword>
<evidence type="ECO:0000313" key="1">
    <source>
        <dbReference type="EMBL" id="MFC5586720.1"/>
    </source>
</evidence>
<dbReference type="Gene3D" id="3.50.30.50">
    <property type="entry name" value="Putative cyclase"/>
    <property type="match status" value="1"/>
</dbReference>